<reference evidence="2 3" key="1">
    <citation type="submission" date="2018-10" db="EMBL/GenBank/DDBJ databases">
        <title>Genomic Encyclopedia of Archaeal and Bacterial Type Strains, Phase II (KMG-II): from individual species to whole genera.</title>
        <authorList>
            <person name="Goeker M."/>
        </authorList>
    </citation>
    <scope>NUCLEOTIDE SEQUENCE [LARGE SCALE GENOMIC DNA]</scope>
    <source>
        <strain evidence="2 3">DSM 19839</strain>
    </source>
</reference>
<protein>
    <submittedName>
        <fullName evidence="2">Methyltransferase family protein</fullName>
    </submittedName>
</protein>
<dbReference type="CDD" id="cd02440">
    <property type="entry name" value="AdoMet_MTases"/>
    <property type="match status" value="1"/>
</dbReference>
<keyword evidence="2" id="KW-0489">Methyltransferase</keyword>
<evidence type="ECO:0000313" key="2">
    <source>
        <dbReference type="EMBL" id="RKS50524.1"/>
    </source>
</evidence>
<dbReference type="Proteomes" id="UP000276282">
    <property type="component" value="Unassembled WGS sequence"/>
</dbReference>
<dbReference type="Pfam" id="PF08241">
    <property type="entry name" value="Methyltransf_11"/>
    <property type="match status" value="1"/>
</dbReference>
<dbReference type="GO" id="GO:0008757">
    <property type="term" value="F:S-adenosylmethionine-dependent methyltransferase activity"/>
    <property type="evidence" value="ECO:0007669"/>
    <property type="project" value="InterPro"/>
</dbReference>
<dbReference type="PANTHER" id="PTHR43861:SF1">
    <property type="entry name" value="TRANS-ACONITATE 2-METHYLTRANSFERASE"/>
    <property type="match status" value="1"/>
</dbReference>
<organism evidence="2 3">
    <name type="scientific">Gillisia mitskevichiae</name>
    <dbReference type="NCBI Taxonomy" id="270921"/>
    <lineage>
        <taxon>Bacteria</taxon>
        <taxon>Pseudomonadati</taxon>
        <taxon>Bacteroidota</taxon>
        <taxon>Flavobacteriia</taxon>
        <taxon>Flavobacteriales</taxon>
        <taxon>Flavobacteriaceae</taxon>
        <taxon>Gillisia</taxon>
    </lineage>
</organism>
<accession>A0A495PIE6</accession>
<sequence>MSIEKSYNSWASSYDEMHNKTRDLEATVAREILGEWYYTNILELGCGTGKNTQWLLDKCDSLIALDFSEEMLTKAKQKISSKKVVFNQQDLTKDWKLAPNSMDLITCSLVLEHIQDLNLIFKKSSEVLHKAGQFYICELHPFKQYSGSKARFNTGKVIQELEVYTHHISDYTDTAFKNGFKLIQLNEWFDEDNRDNIPRLVSFVFKKVI</sequence>
<dbReference type="AlphaFoldDB" id="A0A495PIE6"/>
<dbReference type="RefSeq" id="WP_121346128.1">
    <property type="nucleotide sequence ID" value="NZ_RBLG01000003.1"/>
</dbReference>
<feature type="domain" description="Methyltransferase type 11" evidence="1">
    <location>
        <begin position="42"/>
        <end position="136"/>
    </location>
</feature>
<dbReference type="GO" id="GO:0032259">
    <property type="term" value="P:methylation"/>
    <property type="evidence" value="ECO:0007669"/>
    <property type="project" value="UniProtKB-KW"/>
</dbReference>
<dbReference type="InterPro" id="IPR013216">
    <property type="entry name" value="Methyltransf_11"/>
</dbReference>
<dbReference type="PANTHER" id="PTHR43861">
    <property type="entry name" value="TRANS-ACONITATE 2-METHYLTRANSFERASE-RELATED"/>
    <property type="match status" value="1"/>
</dbReference>
<name>A0A495PIE6_9FLAO</name>
<dbReference type="Gene3D" id="3.40.50.150">
    <property type="entry name" value="Vaccinia Virus protein VP39"/>
    <property type="match status" value="1"/>
</dbReference>
<dbReference type="EMBL" id="RBLG01000003">
    <property type="protein sequence ID" value="RKS50524.1"/>
    <property type="molecule type" value="Genomic_DNA"/>
</dbReference>
<dbReference type="InterPro" id="IPR029063">
    <property type="entry name" value="SAM-dependent_MTases_sf"/>
</dbReference>
<dbReference type="OrthoDB" id="597202at2"/>
<evidence type="ECO:0000313" key="3">
    <source>
        <dbReference type="Proteomes" id="UP000276282"/>
    </source>
</evidence>
<comment type="caution">
    <text evidence="2">The sequence shown here is derived from an EMBL/GenBank/DDBJ whole genome shotgun (WGS) entry which is preliminary data.</text>
</comment>
<gene>
    <name evidence="2" type="ORF">BC962_2294</name>
</gene>
<keyword evidence="2" id="KW-0808">Transferase</keyword>
<proteinExistence type="predicted"/>
<evidence type="ECO:0000259" key="1">
    <source>
        <dbReference type="Pfam" id="PF08241"/>
    </source>
</evidence>
<dbReference type="SUPFAM" id="SSF53335">
    <property type="entry name" value="S-adenosyl-L-methionine-dependent methyltransferases"/>
    <property type="match status" value="1"/>
</dbReference>
<keyword evidence="3" id="KW-1185">Reference proteome</keyword>